<feature type="transmembrane region" description="Helical" evidence="1">
    <location>
        <begin position="57"/>
        <end position="76"/>
    </location>
</feature>
<protein>
    <submittedName>
        <fullName evidence="2">Uncharacterized protein</fullName>
    </submittedName>
</protein>
<sequence>MNKTIYFDKCLREITVRNDLVTAILFFEVVPYHENCYAKDLKGVKTLFLDNQPINGFSGNFVTLLAILFCIGCFFYEPMKYLSIIAIIQIIYRLYSYFVFERHIEK</sequence>
<evidence type="ECO:0000313" key="2">
    <source>
        <dbReference type="EMBL" id="MBP0726420.1"/>
    </source>
</evidence>
<organism evidence="2 3">
    <name type="scientific">Gottfriedia endophytica</name>
    <dbReference type="NCBI Taxonomy" id="2820819"/>
    <lineage>
        <taxon>Bacteria</taxon>
        <taxon>Bacillati</taxon>
        <taxon>Bacillota</taxon>
        <taxon>Bacilli</taxon>
        <taxon>Bacillales</taxon>
        <taxon>Bacillaceae</taxon>
        <taxon>Gottfriedia</taxon>
    </lineage>
</organism>
<dbReference type="Proteomes" id="UP000682134">
    <property type="component" value="Unassembled WGS sequence"/>
</dbReference>
<dbReference type="AlphaFoldDB" id="A0A940NRG2"/>
<keyword evidence="1" id="KW-0472">Membrane</keyword>
<accession>A0A940NRG2</accession>
<feature type="transmembrane region" description="Helical" evidence="1">
    <location>
        <begin position="81"/>
        <end position="100"/>
    </location>
</feature>
<dbReference type="EMBL" id="JAGIYQ010000011">
    <property type="protein sequence ID" value="MBP0726420.1"/>
    <property type="molecule type" value="Genomic_DNA"/>
</dbReference>
<evidence type="ECO:0000313" key="3">
    <source>
        <dbReference type="Proteomes" id="UP000682134"/>
    </source>
</evidence>
<keyword evidence="3" id="KW-1185">Reference proteome</keyword>
<comment type="caution">
    <text evidence="2">The sequence shown here is derived from an EMBL/GenBank/DDBJ whole genome shotgun (WGS) entry which is preliminary data.</text>
</comment>
<keyword evidence="1" id="KW-0812">Transmembrane</keyword>
<gene>
    <name evidence="2" type="ORF">J5Y03_14765</name>
</gene>
<evidence type="ECO:0000256" key="1">
    <source>
        <dbReference type="SAM" id="Phobius"/>
    </source>
</evidence>
<proteinExistence type="predicted"/>
<reference evidence="2" key="1">
    <citation type="submission" date="2021-04" db="EMBL/GenBank/DDBJ databases">
        <title>Genome seq and assembly of Bacillus sp.</title>
        <authorList>
            <person name="Chhetri G."/>
        </authorList>
    </citation>
    <scope>NUCLEOTIDE SEQUENCE</scope>
    <source>
        <strain evidence="2">RG28</strain>
    </source>
</reference>
<keyword evidence="1" id="KW-1133">Transmembrane helix</keyword>
<name>A0A940NRG2_9BACI</name>
<dbReference type="RefSeq" id="WP_209406765.1">
    <property type="nucleotide sequence ID" value="NZ_JAGIYQ010000011.1"/>
</dbReference>